<evidence type="ECO:0000256" key="9">
    <source>
        <dbReference type="ARBA" id="ARBA00023136"/>
    </source>
</evidence>
<dbReference type="GeneID" id="92960731"/>
<dbReference type="Proteomes" id="UP000040576">
    <property type="component" value="Unassembled WGS sequence"/>
</dbReference>
<reference evidence="12 13" key="2">
    <citation type="submission" date="2015-01" db="EMBL/GenBank/DDBJ databases">
        <title>Draft Genome Sequences of Four Bacillus thermoamylovorans Strains, Isolated From Food Products.</title>
        <authorList>
            <person name="Krawcyk A.O."/>
            <person name="Berendsen E.M."/>
            <person name="Eijlander R.T."/>
            <person name="de Jong A."/>
            <person name="Wells-Bennik M."/>
            <person name="Kuipers O.P."/>
        </authorList>
    </citation>
    <scope>NUCLEOTIDE SEQUENCE [LARGE SCALE GENOMIC DNA]</scope>
    <source>
        <strain evidence="12 13">B4167</strain>
    </source>
</reference>
<proteinExistence type="inferred from homology"/>
<keyword evidence="4" id="KW-0813">Transport</keyword>
<comment type="subcellular location">
    <subcellularLocation>
        <location evidence="1">Cell membrane</location>
        <topology evidence="1">Peripheral membrane protein</topology>
        <orientation evidence="1">Cytoplasmic side</orientation>
    </subcellularLocation>
</comment>
<keyword evidence="7" id="KW-1005">Bacterial flagellum biogenesis</keyword>
<evidence type="ECO:0000313" key="11">
    <source>
        <dbReference type="EMBL" id="CEE01393.1"/>
    </source>
</evidence>
<dbReference type="Proteomes" id="UP000032076">
    <property type="component" value="Unassembled WGS sequence"/>
</dbReference>
<dbReference type="GO" id="GO:0006935">
    <property type="term" value="P:chemotaxis"/>
    <property type="evidence" value="ECO:0007669"/>
    <property type="project" value="UniProtKB-KW"/>
</dbReference>
<dbReference type="EMBL" id="JXLU01000116">
    <property type="protein sequence ID" value="KIO71751.1"/>
    <property type="molecule type" value="Genomic_DNA"/>
</dbReference>
<protein>
    <recommendedName>
        <fullName evidence="3">Flagellar FliJ protein</fullName>
    </recommendedName>
</protein>
<name>A0A090IYC1_9BACI</name>
<evidence type="ECO:0000256" key="10">
    <source>
        <dbReference type="ARBA" id="ARBA00023225"/>
    </source>
</evidence>
<evidence type="ECO:0000256" key="5">
    <source>
        <dbReference type="ARBA" id="ARBA00022475"/>
    </source>
</evidence>
<keyword evidence="10" id="KW-1006">Bacterial flagellum protein export</keyword>
<dbReference type="GO" id="GO:0071973">
    <property type="term" value="P:bacterial-type flagellum-dependent cell motility"/>
    <property type="evidence" value="ECO:0007669"/>
    <property type="project" value="InterPro"/>
</dbReference>
<evidence type="ECO:0000256" key="4">
    <source>
        <dbReference type="ARBA" id="ARBA00022448"/>
    </source>
</evidence>
<dbReference type="GO" id="GO:0044781">
    <property type="term" value="P:bacterial-type flagellum organization"/>
    <property type="evidence" value="ECO:0007669"/>
    <property type="project" value="UniProtKB-KW"/>
</dbReference>
<keyword evidence="5" id="KW-1003">Cell membrane</keyword>
<evidence type="ECO:0000256" key="3">
    <source>
        <dbReference type="ARBA" id="ARBA00020392"/>
    </source>
</evidence>
<keyword evidence="14" id="KW-1185">Reference proteome</keyword>
<dbReference type="AlphaFoldDB" id="A0A090IYC1"/>
<evidence type="ECO:0000313" key="14">
    <source>
        <dbReference type="Proteomes" id="UP000040576"/>
    </source>
</evidence>
<dbReference type="NCBIfam" id="TIGR02473">
    <property type="entry name" value="flagell_FliJ"/>
    <property type="match status" value="1"/>
</dbReference>
<dbReference type="eggNOG" id="COG2882">
    <property type="taxonomic scope" value="Bacteria"/>
</dbReference>
<reference evidence="11 14" key="1">
    <citation type="submission" date="2014-07" db="EMBL/GenBank/DDBJ databases">
        <authorList>
            <person name="Wibberg Daniel"/>
        </authorList>
    </citation>
    <scope>NUCLEOTIDE SEQUENCE [LARGE SCALE GENOMIC DNA]</scope>
</reference>
<evidence type="ECO:0000256" key="7">
    <source>
        <dbReference type="ARBA" id="ARBA00022795"/>
    </source>
</evidence>
<comment type="similarity">
    <text evidence="2">Belongs to the FliJ family.</text>
</comment>
<evidence type="ECO:0000256" key="6">
    <source>
        <dbReference type="ARBA" id="ARBA00022500"/>
    </source>
</evidence>
<dbReference type="InterPro" id="IPR053716">
    <property type="entry name" value="Flag_assembly_chemotaxis_eff"/>
</dbReference>
<dbReference type="RefSeq" id="WP_034769775.1">
    <property type="nucleotide sequence ID" value="NZ_CCRF01000045.1"/>
</dbReference>
<dbReference type="GO" id="GO:0009288">
    <property type="term" value="C:bacterial-type flagellum"/>
    <property type="evidence" value="ECO:0007669"/>
    <property type="project" value="InterPro"/>
</dbReference>
<accession>A0A090IYC1</accession>
<organism evidence="11 14">
    <name type="scientific">Caldibacillus thermoamylovorans</name>
    <dbReference type="NCBI Taxonomy" id="35841"/>
    <lineage>
        <taxon>Bacteria</taxon>
        <taxon>Bacillati</taxon>
        <taxon>Bacillota</taxon>
        <taxon>Bacilli</taxon>
        <taxon>Bacillales</taxon>
        <taxon>Bacillaceae</taxon>
        <taxon>Caldibacillus</taxon>
    </lineage>
</organism>
<dbReference type="Gene3D" id="1.10.287.1700">
    <property type="match status" value="1"/>
</dbReference>
<dbReference type="KEGG" id="bthv:CQJ30_08255"/>
<gene>
    <name evidence="12" type="ORF">B4167_3383</name>
    <name evidence="11" type="ORF">BT1A1_1564</name>
</gene>
<evidence type="ECO:0000256" key="1">
    <source>
        <dbReference type="ARBA" id="ARBA00004413"/>
    </source>
</evidence>
<dbReference type="InterPro" id="IPR012823">
    <property type="entry name" value="Flagell_FliJ"/>
</dbReference>
<evidence type="ECO:0000313" key="12">
    <source>
        <dbReference type="EMBL" id="KIO71751.1"/>
    </source>
</evidence>
<sequence length="146" mass="18020">MKFTFKLEKLLDLREKEKEEQVFMYEKAIRKFEEVAEKLYHLLKKKEDIEQQQLKKIESGVSIREIRLGQHYLLNLQKEIDSYQQLVFHARKHMQEEEQRLIEKNIEVKKMEKMKSKEYEKFLHFLDVEDRKVMDEISMQIVAREK</sequence>
<dbReference type="PATRIC" id="fig|35841.6.peg.1959"/>
<dbReference type="GO" id="GO:0005886">
    <property type="term" value="C:plasma membrane"/>
    <property type="evidence" value="ECO:0007669"/>
    <property type="project" value="UniProtKB-SubCell"/>
</dbReference>
<keyword evidence="6" id="KW-0145">Chemotaxis</keyword>
<keyword evidence="9" id="KW-0472">Membrane</keyword>
<dbReference type="Pfam" id="PF02050">
    <property type="entry name" value="FliJ"/>
    <property type="match status" value="1"/>
</dbReference>
<dbReference type="GO" id="GO:0015031">
    <property type="term" value="P:protein transport"/>
    <property type="evidence" value="ECO:0007669"/>
    <property type="project" value="UniProtKB-KW"/>
</dbReference>
<evidence type="ECO:0000256" key="8">
    <source>
        <dbReference type="ARBA" id="ARBA00022927"/>
    </source>
</evidence>
<dbReference type="STRING" id="35841.B4167_3383"/>
<evidence type="ECO:0000256" key="2">
    <source>
        <dbReference type="ARBA" id="ARBA00010004"/>
    </source>
</evidence>
<keyword evidence="8" id="KW-0653">Protein transport</keyword>
<dbReference type="EMBL" id="CCRF01000045">
    <property type="protein sequence ID" value="CEE01393.1"/>
    <property type="molecule type" value="Genomic_DNA"/>
</dbReference>
<dbReference type="OrthoDB" id="2968361at2"/>
<evidence type="ECO:0000313" key="13">
    <source>
        <dbReference type="Proteomes" id="UP000032076"/>
    </source>
</evidence>